<evidence type="ECO:0000313" key="2">
    <source>
        <dbReference type="EMBL" id="GBM56171.1"/>
    </source>
</evidence>
<sequence length="67" mass="7527">KICACRKLTKRHVEVSGLKKMNVKLAAQVLSHSVAAALNLYVGREDFDSKASRLLRLSIIWIKYLTA</sequence>
<dbReference type="EMBL" id="BGPR01178916">
    <property type="protein sequence ID" value="GBM56171.1"/>
    <property type="molecule type" value="Genomic_DNA"/>
</dbReference>
<dbReference type="Proteomes" id="UP000499080">
    <property type="component" value="Unassembled WGS sequence"/>
</dbReference>
<dbReference type="AlphaFoldDB" id="A0A4Y2GTC7"/>
<accession>A0A4Y2GTC7</accession>
<dbReference type="Pfam" id="PF21788">
    <property type="entry name" value="TNP-like_GBD"/>
    <property type="match status" value="1"/>
</dbReference>
<feature type="domain" description="Transposable element P transposase-like GTP-binding insertion" evidence="1">
    <location>
        <begin position="3"/>
        <end position="41"/>
    </location>
</feature>
<gene>
    <name evidence="2" type="ORF">AVEN_245143_1</name>
</gene>
<name>A0A4Y2GTC7_ARAVE</name>
<reference evidence="2 3" key="1">
    <citation type="journal article" date="2019" name="Sci. Rep.">
        <title>Orb-weaving spider Araneus ventricosus genome elucidates the spidroin gene catalogue.</title>
        <authorList>
            <person name="Kono N."/>
            <person name="Nakamura H."/>
            <person name="Ohtoshi R."/>
            <person name="Moran D.A.P."/>
            <person name="Shinohara A."/>
            <person name="Yoshida Y."/>
            <person name="Fujiwara M."/>
            <person name="Mori M."/>
            <person name="Tomita M."/>
            <person name="Arakawa K."/>
        </authorList>
    </citation>
    <scope>NUCLEOTIDE SEQUENCE [LARGE SCALE GENOMIC DNA]</scope>
</reference>
<feature type="non-terminal residue" evidence="2">
    <location>
        <position position="1"/>
    </location>
</feature>
<comment type="caution">
    <text evidence="2">The sequence shown here is derived from an EMBL/GenBank/DDBJ whole genome shotgun (WGS) entry which is preliminary data.</text>
</comment>
<evidence type="ECO:0000259" key="1">
    <source>
        <dbReference type="Pfam" id="PF21788"/>
    </source>
</evidence>
<evidence type="ECO:0000313" key="3">
    <source>
        <dbReference type="Proteomes" id="UP000499080"/>
    </source>
</evidence>
<proteinExistence type="predicted"/>
<organism evidence="2 3">
    <name type="scientific">Araneus ventricosus</name>
    <name type="common">Orbweaver spider</name>
    <name type="synonym">Epeira ventricosa</name>
    <dbReference type="NCBI Taxonomy" id="182803"/>
    <lineage>
        <taxon>Eukaryota</taxon>
        <taxon>Metazoa</taxon>
        <taxon>Ecdysozoa</taxon>
        <taxon>Arthropoda</taxon>
        <taxon>Chelicerata</taxon>
        <taxon>Arachnida</taxon>
        <taxon>Araneae</taxon>
        <taxon>Araneomorphae</taxon>
        <taxon>Entelegynae</taxon>
        <taxon>Araneoidea</taxon>
        <taxon>Araneidae</taxon>
        <taxon>Araneus</taxon>
    </lineage>
</organism>
<dbReference type="OrthoDB" id="8192384at2759"/>
<protein>
    <recommendedName>
        <fullName evidence="1">Transposable element P transposase-like GTP-binding insertion domain-containing protein</fullName>
    </recommendedName>
</protein>
<keyword evidence="3" id="KW-1185">Reference proteome</keyword>
<dbReference type="InterPro" id="IPR048366">
    <property type="entry name" value="TNP-like_GBD"/>
</dbReference>